<accession>E1YKF8</accession>
<reference evidence="1" key="1">
    <citation type="journal article" date="2011" name="Environ. Microbiol.">
        <title>Genomic insights into the metabolic potential of the polycyclic aromatic hydrocarbon degrading sulfate-reducing Deltaproteobacterium N47.</title>
        <authorList>
            <person name="Bergmann F."/>
            <person name="Selesi D."/>
            <person name="Weinmaier T."/>
            <person name="Tischler P."/>
            <person name="Rattei T."/>
            <person name="Meckenstock R.U."/>
        </authorList>
    </citation>
    <scope>NUCLEOTIDE SEQUENCE</scope>
</reference>
<dbReference type="AlphaFoldDB" id="E1YKF8"/>
<name>E1YKF8_9BACT</name>
<sequence>MLFGISTAFYKNNRINARLLKLPPLFSLIEVVDELIDYDRIIQELPGISYSQINGAISFLRKVAQFNMKNIDIDDTLDDELAANDSFLSELRKAFADKGDTRVLNFG</sequence>
<proteinExistence type="predicted"/>
<evidence type="ECO:0008006" key="2">
    <source>
        <dbReference type="Google" id="ProtNLM"/>
    </source>
</evidence>
<evidence type="ECO:0000313" key="1">
    <source>
        <dbReference type="EMBL" id="CBX30591.1"/>
    </source>
</evidence>
<protein>
    <recommendedName>
        <fullName evidence="2">DUF433 domain-containing protein</fullName>
    </recommendedName>
</protein>
<dbReference type="EMBL" id="FR695877">
    <property type="protein sequence ID" value="CBX30591.1"/>
    <property type="molecule type" value="Genomic_DNA"/>
</dbReference>
<organism evidence="1">
    <name type="scientific">uncultured Desulfobacterium sp</name>
    <dbReference type="NCBI Taxonomy" id="201089"/>
    <lineage>
        <taxon>Bacteria</taxon>
        <taxon>Pseudomonadati</taxon>
        <taxon>Thermodesulfobacteriota</taxon>
        <taxon>Desulfobacteria</taxon>
        <taxon>Desulfobacterales</taxon>
        <taxon>Desulfobacteriaceae</taxon>
        <taxon>Desulfobacterium</taxon>
        <taxon>environmental samples</taxon>
    </lineage>
</organism>
<gene>
    <name evidence="1" type="ORF">N47_E41030</name>
</gene>